<reference evidence="2 3" key="1">
    <citation type="journal article" date="2012" name="Genome Biol.">
        <title>Genome and low-iron response of an oceanic diatom adapted to chronic iron limitation.</title>
        <authorList>
            <person name="Lommer M."/>
            <person name="Specht M."/>
            <person name="Roy A.S."/>
            <person name="Kraemer L."/>
            <person name="Andreson R."/>
            <person name="Gutowska M.A."/>
            <person name="Wolf J."/>
            <person name="Bergner S.V."/>
            <person name="Schilhabel M.B."/>
            <person name="Klostermeier U.C."/>
            <person name="Beiko R.G."/>
            <person name="Rosenstiel P."/>
            <person name="Hippler M."/>
            <person name="Laroche J."/>
        </authorList>
    </citation>
    <scope>NUCLEOTIDE SEQUENCE [LARGE SCALE GENOMIC DNA]</scope>
    <source>
        <strain evidence="2 3">CCMP1005</strain>
    </source>
</reference>
<dbReference type="AlphaFoldDB" id="K0SS05"/>
<organism evidence="2 3">
    <name type="scientific">Thalassiosira oceanica</name>
    <name type="common">Marine diatom</name>
    <dbReference type="NCBI Taxonomy" id="159749"/>
    <lineage>
        <taxon>Eukaryota</taxon>
        <taxon>Sar</taxon>
        <taxon>Stramenopiles</taxon>
        <taxon>Ochrophyta</taxon>
        <taxon>Bacillariophyta</taxon>
        <taxon>Coscinodiscophyceae</taxon>
        <taxon>Thalassiosirophycidae</taxon>
        <taxon>Thalassiosirales</taxon>
        <taxon>Thalassiosiraceae</taxon>
        <taxon>Thalassiosira</taxon>
    </lineage>
</organism>
<proteinExistence type="predicted"/>
<feature type="region of interest" description="Disordered" evidence="1">
    <location>
        <begin position="78"/>
        <end position="157"/>
    </location>
</feature>
<feature type="compositionally biased region" description="Basic and acidic residues" evidence="1">
    <location>
        <begin position="139"/>
        <end position="157"/>
    </location>
</feature>
<evidence type="ECO:0000256" key="1">
    <source>
        <dbReference type="SAM" id="MobiDB-lite"/>
    </source>
</evidence>
<sequence length="157" mass="16576">GRVRDADVVVGRPDRVVVGAVGPGRRGPGRSEAGPARHGLEQPLVPLVHDLHADYGPAESELHRLSRDELDGAAEVQVRPVRGAGVGEQELPVLEPDRGVPGRHGAVVEDHVRAGRAAEEEGTGAVPPVRLEEGGEAQLEARVEEPLGHLVLGRDEE</sequence>
<name>K0SS05_THAOC</name>
<protein>
    <submittedName>
        <fullName evidence="2">Uncharacterized protein</fullName>
    </submittedName>
</protein>
<accession>K0SS05</accession>
<gene>
    <name evidence="2" type="ORF">THAOC_18466</name>
</gene>
<dbReference type="EMBL" id="AGNL01020399">
    <property type="protein sequence ID" value="EJK61097.1"/>
    <property type="molecule type" value="Genomic_DNA"/>
</dbReference>
<keyword evidence="3" id="KW-1185">Reference proteome</keyword>
<evidence type="ECO:0000313" key="2">
    <source>
        <dbReference type="EMBL" id="EJK61097.1"/>
    </source>
</evidence>
<comment type="caution">
    <text evidence="2">The sequence shown here is derived from an EMBL/GenBank/DDBJ whole genome shotgun (WGS) entry which is preliminary data.</text>
</comment>
<feature type="non-terminal residue" evidence="2">
    <location>
        <position position="1"/>
    </location>
</feature>
<dbReference type="Proteomes" id="UP000266841">
    <property type="component" value="Unassembled WGS sequence"/>
</dbReference>
<feature type="region of interest" description="Disordered" evidence="1">
    <location>
        <begin position="19"/>
        <end position="39"/>
    </location>
</feature>
<evidence type="ECO:0000313" key="3">
    <source>
        <dbReference type="Proteomes" id="UP000266841"/>
    </source>
</evidence>
<feature type="compositionally biased region" description="Basic and acidic residues" evidence="1">
    <location>
        <begin position="95"/>
        <end position="119"/>
    </location>
</feature>